<proteinExistence type="predicted"/>
<sequence>MNCGRYNRTAIERKGRSKNRKSCANWFMSIHRDLTLPPVLYNERELSALVARSGWILDPAQESFSFFPETHGSFVLQGGRS</sequence>
<dbReference type="EMBL" id="BMAW01041283">
    <property type="protein sequence ID" value="GFU62958.1"/>
    <property type="molecule type" value="Genomic_DNA"/>
</dbReference>
<evidence type="ECO:0000313" key="5">
    <source>
        <dbReference type="Proteomes" id="UP000887013"/>
    </source>
</evidence>
<comment type="caution">
    <text evidence="4">The sequence shown here is derived from an EMBL/GenBank/DDBJ whole genome shotgun (WGS) entry which is preliminary data.</text>
</comment>
<dbReference type="EMBL" id="BMAW01022412">
    <property type="protein sequence ID" value="GFT77735.1"/>
    <property type="molecule type" value="Genomic_DNA"/>
</dbReference>
<dbReference type="Proteomes" id="UP000887013">
    <property type="component" value="Unassembled WGS sequence"/>
</dbReference>
<reference evidence="4" key="1">
    <citation type="submission" date="2020-08" db="EMBL/GenBank/DDBJ databases">
        <title>Multicomponent nature underlies the extraordinary mechanical properties of spider dragline silk.</title>
        <authorList>
            <person name="Kono N."/>
            <person name="Nakamura H."/>
            <person name="Mori M."/>
            <person name="Yoshida Y."/>
            <person name="Ohtoshi R."/>
            <person name="Malay A.D."/>
            <person name="Moran D.A.P."/>
            <person name="Tomita M."/>
            <person name="Numata K."/>
            <person name="Arakawa K."/>
        </authorList>
    </citation>
    <scope>NUCLEOTIDE SEQUENCE</scope>
</reference>
<accession>A0A8X6R5V0</accession>
<dbReference type="EMBL" id="BMAW01083606">
    <property type="protein sequence ID" value="GFU34852.1"/>
    <property type="molecule type" value="Genomic_DNA"/>
</dbReference>
<evidence type="ECO:0000313" key="2">
    <source>
        <dbReference type="EMBL" id="GFT77735.1"/>
    </source>
</evidence>
<dbReference type="EMBL" id="BMAW01071110">
    <property type="protein sequence ID" value="GFT76621.1"/>
    <property type="molecule type" value="Genomic_DNA"/>
</dbReference>
<dbReference type="AlphaFoldDB" id="A0A8X6R5V0"/>
<evidence type="ECO:0000313" key="4">
    <source>
        <dbReference type="EMBL" id="GFU62958.1"/>
    </source>
</evidence>
<evidence type="ECO:0000313" key="3">
    <source>
        <dbReference type="EMBL" id="GFU34852.1"/>
    </source>
</evidence>
<keyword evidence="5" id="KW-1185">Reference proteome</keyword>
<evidence type="ECO:0000313" key="1">
    <source>
        <dbReference type="EMBL" id="GFT76621.1"/>
    </source>
</evidence>
<name>A0A8X6R5V0_NEPPI</name>
<protein>
    <submittedName>
        <fullName evidence="4">Uncharacterized protein</fullName>
    </submittedName>
</protein>
<gene>
    <name evidence="4" type="ORF">NPIL_278701</name>
    <name evidence="3" type="ORF">NPIL_314211</name>
    <name evidence="2" type="ORF">NPIL_550501</name>
    <name evidence="1" type="ORF">NPIL_610411</name>
</gene>
<organism evidence="4 5">
    <name type="scientific">Nephila pilipes</name>
    <name type="common">Giant wood spider</name>
    <name type="synonym">Nephila maculata</name>
    <dbReference type="NCBI Taxonomy" id="299642"/>
    <lineage>
        <taxon>Eukaryota</taxon>
        <taxon>Metazoa</taxon>
        <taxon>Ecdysozoa</taxon>
        <taxon>Arthropoda</taxon>
        <taxon>Chelicerata</taxon>
        <taxon>Arachnida</taxon>
        <taxon>Araneae</taxon>
        <taxon>Araneomorphae</taxon>
        <taxon>Entelegynae</taxon>
        <taxon>Araneoidea</taxon>
        <taxon>Nephilidae</taxon>
        <taxon>Nephila</taxon>
    </lineage>
</organism>